<proteinExistence type="predicted"/>
<sequence>MYRKPPVRVTIPSSAAKSDRRTFTLNLPRNVDWYKDEIFAIENPSHADGAYSDGLLNAKLTQDGCIACPTTDST</sequence>
<dbReference type="EMBL" id="JASCZI010000262">
    <property type="protein sequence ID" value="MED6110558.1"/>
    <property type="molecule type" value="Genomic_DNA"/>
</dbReference>
<reference evidence="1 2" key="1">
    <citation type="journal article" date="2023" name="Plants (Basel)">
        <title>Bridging the Gap: Combining Genomics and Transcriptomics Approaches to Understand Stylosanthes scabra, an Orphan Legume from the Brazilian Caatinga.</title>
        <authorList>
            <person name="Ferreira-Neto J.R.C."/>
            <person name="da Silva M.D."/>
            <person name="Binneck E."/>
            <person name="de Melo N.F."/>
            <person name="da Silva R.H."/>
            <person name="de Melo A.L.T.M."/>
            <person name="Pandolfi V."/>
            <person name="Bustamante F.O."/>
            <person name="Brasileiro-Vidal A.C."/>
            <person name="Benko-Iseppon A.M."/>
        </authorList>
    </citation>
    <scope>NUCLEOTIDE SEQUENCE [LARGE SCALE GENOMIC DNA]</scope>
    <source>
        <tissue evidence="1">Leaves</tissue>
    </source>
</reference>
<dbReference type="PANTHER" id="PTHR43456">
    <property type="entry name" value="RIESKE (2FE-2S) DOMAIN-CONTAINING PROTEIN"/>
    <property type="match status" value="1"/>
</dbReference>
<dbReference type="Proteomes" id="UP001341840">
    <property type="component" value="Unassembled WGS sequence"/>
</dbReference>
<comment type="caution">
    <text evidence="1">The sequence shown here is derived from an EMBL/GenBank/DDBJ whole genome shotgun (WGS) entry which is preliminary data.</text>
</comment>
<organism evidence="1 2">
    <name type="scientific">Stylosanthes scabra</name>
    <dbReference type="NCBI Taxonomy" id="79078"/>
    <lineage>
        <taxon>Eukaryota</taxon>
        <taxon>Viridiplantae</taxon>
        <taxon>Streptophyta</taxon>
        <taxon>Embryophyta</taxon>
        <taxon>Tracheophyta</taxon>
        <taxon>Spermatophyta</taxon>
        <taxon>Magnoliopsida</taxon>
        <taxon>eudicotyledons</taxon>
        <taxon>Gunneridae</taxon>
        <taxon>Pentapetalae</taxon>
        <taxon>rosids</taxon>
        <taxon>fabids</taxon>
        <taxon>Fabales</taxon>
        <taxon>Fabaceae</taxon>
        <taxon>Papilionoideae</taxon>
        <taxon>50 kb inversion clade</taxon>
        <taxon>dalbergioids sensu lato</taxon>
        <taxon>Dalbergieae</taxon>
        <taxon>Pterocarpus clade</taxon>
        <taxon>Stylosanthes</taxon>
    </lineage>
</organism>
<dbReference type="PANTHER" id="PTHR43456:SF2">
    <property type="entry name" value="RIESKE (2FE-2S) DOMAIN-CONTAINING PROTEIN"/>
    <property type="match status" value="1"/>
</dbReference>
<keyword evidence="2" id="KW-1185">Reference proteome</keyword>
<name>A0ABU6QFC0_9FABA</name>
<protein>
    <submittedName>
        <fullName evidence="1">Uncharacterized protein</fullName>
    </submittedName>
</protein>
<evidence type="ECO:0000313" key="2">
    <source>
        <dbReference type="Proteomes" id="UP001341840"/>
    </source>
</evidence>
<accession>A0ABU6QFC0</accession>
<gene>
    <name evidence="1" type="ORF">PIB30_044192</name>
</gene>
<evidence type="ECO:0000313" key="1">
    <source>
        <dbReference type="EMBL" id="MED6110558.1"/>
    </source>
</evidence>